<protein>
    <submittedName>
        <fullName evidence="2">Uncharacterized protein</fullName>
    </submittedName>
</protein>
<evidence type="ECO:0000313" key="2">
    <source>
        <dbReference type="EMBL" id="RPB00358.1"/>
    </source>
</evidence>
<reference evidence="2 3" key="1">
    <citation type="journal article" date="2018" name="Nat. Ecol. Evol.">
        <title>Pezizomycetes genomes reveal the molecular basis of ectomycorrhizal truffle lifestyle.</title>
        <authorList>
            <person name="Murat C."/>
            <person name="Payen T."/>
            <person name="Noel B."/>
            <person name="Kuo A."/>
            <person name="Morin E."/>
            <person name="Chen J."/>
            <person name="Kohler A."/>
            <person name="Krizsan K."/>
            <person name="Balestrini R."/>
            <person name="Da Silva C."/>
            <person name="Montanini B."/>
            <person name="Hainaut M."/>
            <person name="Levati E."/>
            <person name="Barry K.W."/>
            <person name="Belfiori B."/>
            <person name="Cichocki N."/>
            <person name="Clum A."/>
            <person name="Dockter R.B."/>
            <person name="Fauchery L."/>
            <person name="Guy J."/>
            <person name="Iotti M."/>
            <person name="Le Tacon F."/>
            <person name="Lindquist E.A."/>
            <person name="Lipzen A."/>
            <person name="Malagnac F."/>
            <person name="Mello A."/>
            <person name="Molinier V."/>
            <person name="Miyauchi S."/>
            <person name="Poulain J."/>
            <person name="Riccioni C."/>
            <person name="Rubini A."/>
            <person name="Sitrit Y."/>
            <person name="Splivallo R."/>
            <person name="Traeger S."/>
            <person name="Wang M."/>
            <person name="Zifcakova L."/>
            <person name="Wipf D."/>
            <person name="Zambonelli A."/>
            <person name="Paolocci F."/>
            <person name="Nowrousian M."/>
            <person name="Ottonello S."/>
            <person name="Baldrian P."/>
            <person name="Spatafora J.W."/>
            <person name="Henrissat B."/>
            <person name="Nagy L.G."/>
            <person name="Aury J.M."/>
            <person name="Wincker P."/>
            <person name="Grigoriev I.V."/>
            <person name="Bonfante P."/>
            <person name="Martin F.M."/>
        </authorList>
    </citation>
    <scope>NUCLEOTIDE SEQUENCE [LARGE SCALE GENOMIC DNA]</scope>
    <source>
        <strain evidence="2 3">120613-1</strain>
    </source>
</reference>
<proteinExistence type="predicted"/>
<dbReference type="Proteomes" id="UP000276215">
    <property type="component" value="Unassembled WGS sequence"/>
</dbReference>
<evidence type="ECO:0000313" key="3">
    <source>
        <dbReference type="Proteomes" id="UP000276215"/>
    </source>
</evidence>
<keyword evidence="1" id="KW-0472">Membrane</keyword>
<dbReference type="EMBL" id="ML120380">
    <property type="protein sequence ID" value="RPB00358.1"/>
    <property type="molecule type" value="Genomic_DNA"/>
</dbReference>
<organism evidence="2 3">
    <name type="scientific">Choiromyces venosus 120613-1</name>
    <dbReference type="NCBI Taxonomy" id="1336337"/>
    <lineage>
        <taxon>Eukaryota</taxon>
        <taxon>Fungi</taxon>
        <taxon>Dikarya</taxon>
        <taxon>Ascomycota</taxon>
        <taxon>Pezizomycotina</taxon>
        <taxon>Pezizomycetes</taxon>
        <taxon>Pezizales</taxon>
        <taxon>Tuberaceae</taxon>
        <taxon>Choiromyces</taxon>
    </lineage>
</organism>
<evidence type="ECO:0000256" key="1">
    <source>
        <dbReference type="SAM" id="Phobius"/>
    </source>
</evidence>
<gene>
    <name evidence="2" type="ORF">L873DRAFT_809350</name>
</gene>
<keyword evidence="1" id="KW-0812">Transmembrane</keyword>
<feature type="transmembrane region" description="Helical" evidence="1">
    <location>
        <begin position="20"/>
        <end position="38"/>
    </location>
</feature>
<sequence length="75" mass="8385">MTKKRKKAKKTKNIQYDISFILPPLFFLAFSFLSISDLSPPLGLWSSLGAPHGATVKSHRCACCTFKVALFSFFV</sequence>
<accession>A0A3N4JSY7</accession>
<dbReference type="AlphaFoldDB" id="A0A3N4JSY7"/>
<keyword evidence="1" id="KW-1133">Transmembrane helix</keyword>
<name>A0A3N4JSY7_9PEZI</name>
<keyword evidence="3" id="KW-1185">Reference proteome</keyword>